<dbReference type="PROSITE" id="PS50893">
    <property type="entry name" value="ABC_TRANSPORTER_2"/>
    <property type="match status" value="1"/>
</dbReference>
<proteinExistence type="predicted"/>
<keyword evidence="3" id="KW-0547">Nucleotide-binding</keyword>
<dbReference type="Gene3D" id="3.40.50.300">
    <property type="entry name" value="P-loop containing nucleotide triphosphate hydrolases"/>
    <property type="match status" value="1"/>
</dbReference>
<keyword evidence="1" id="KW-0813">Transport</keyword>
<evidence type="ECO:0000256" key="1">
    <source>
        <dbReference type="ARBA" id="ARBA00022448"/>
    </source>
</evidence>
<dbReference type="CDD" id="cd03219">
    <property type="entry name" value="ABC_Mj1267_LivG_branched"/>
    <property type="match status" value="1"/>
</dbReference>
<organism evidence="6 7">
    <name type="scientific">Ramlibacter alkalitolerans</name>
    <dbReference type="NCBI Taxonomy" id="2039631"/>
    <lineage>
        <taxon>Bacteria</taxon>
        <taxon>Pseudomonadati</taxon>
        <taxon>Pseudomonadota</taxon>
        <taxon>Betaproteobacteria</taxon>
        <taxon>Burkholderiales</taxon>
        <taxon>Comamonadaceae</taxon>
        <taxon>Ramlibacter</taxon>
    </lineage>
</organism>
<keyword evidence="2" id="KW-1003">Cell membrane</keyword>
<dbReference type="InterPro" id="IPR051120">
    <property type="entry name" value="ABC_AA/LPS_Transport"/>
</dbReference>
<sequence>MQTSSAPAEVQPVQLRHDTHPVPAAATAAGPLLAVRDLCVRFRGITALDQVSFDVARGQITGLIGPNGAGKTTLFNCLSRLYEYREGSITFDGQALEKMSRHRVAALGIGRTFQNLALFASMTVLDNIKVGLHARTHKGFLAHALRLPGVATEEQACSRRAAELVRFLGLEAVAQQRVAELPFGTRKRVELGRALASQPALLLLDEPAAGLNHEEVGALGSLIRAIRDQFQLTVLLVEHHMGLVMSVSDHVVALSFGRKIAEGTPAQVQRNPELIQAYLGTEA</sequence>
<keyword evidence="4 6" id="KW-0067">ATP-binding</keyword>
<evidence type="ECO:0000256" key="3">
    <source>
        <dbReference type="ARBA" id="ARBA00022741"/>
    </source>
</evidence>
<dbReference type="GO" id="GO:0005524">
    <property type="term" value="F:ATP binding"/>
    <property type="evidence" value="ECO:0007669"/>
    <property type="project" value="UniProtKB-KW"/>
</dbReference>
<dbReference type="Pfam" id="PF00005">
    <property type="entry name" value="ABC_tran"/>
    <property type="match status" value="1"/>
</dbReference>
<dbReference type="Pfam" id="PF12399">
    <property type="entry name" value="BCA_ABC_TP_C"/>
    <property type="match status" value="1"/>
</dbReference>
<dbReference type="RefSeq" id="WP_201686919.1">
    <property type="nucleotide sequence ID" value="NZ_JAEQND010000001.1"/>
</dbReference>
<dbReference type="InterPro" id="IPR003593">
    <property type="entry name" value="AAA+_ATPase"/>
</dbReference>
<evidence type="ECO:0000256" key="4">
    <source>
        <dbReference type="ARBA" id="ARBA00022840"/>
    </source>
</evidence>
<comment type="caution">
    <text evidence="6">The sequence shown here is derived from an EMBL/GenBank/DDBJ whole genome shotgun (WGS) entry which is preliminary data.</text>
</comment>
<dbReference type="PANTHER" id="PTHR45772:SF4">
    <property type="entry name" value="ABC TRANSPORTER ATP-BINDING PROTEIN"/>
    <property type="match status" value="1"/>
</dbReference>
<keyword evidence="7" id="KW-1185">Reference proteome</keyword>
<evidence type="ECO:0000259" key="5">
    <source>
        <dbReference type="PROSITE" id="PS50893"/>
    </source>
</evidence>
<dbReference type="InterPro" id="IPR032823">
    <property type="entry name" value="BCA_ABC_TP_C"/>
</dbReference>
<dbReference type="InterPro" id="IPR027417">
    <property type="entry name" value="P-loop_NTPase"/>
</dbReference>
<dbReference type="InterPro" id="IPR003439">
    <property type="entry name" value="ABC_transporter-like_ATP-bd"/>
</dbReference>
<protein>
    <submittedName>
        <fullName evidence="6">ABC transporter ATP-binding protein</fullName>
    </submittedName>
</protein>
<dbReference type="SMART" id="SM00382">
    <property type="entry name" value="AAA"/>
    <property type="match status" value="1"/>
</dbReference>
<dbReference type="EMBL" id="JAEQND010000001">
    <property type="protein sequence ID" value="MBL0423672.1"/>
    <property type="molecule type" value="Genomic_DNA"/>
</dbReference>
<name>A0ABS1JHH9_9BURK</name>
<reference evidence="6 7" key="1">
    <citation type="journal article" date="2017" name="Int. J. Syst. Evol. Microbiol.">
        <title>Ramlibacter alkalitolerans sp. nov., alkali-tolerant bacterium isolated from soil of ginseng.</title>
        <authorList>
            <person name="Lee D.H."/>
            <person name="Cha C.J."/>
        </authorList>
    </citation>
    <scope>NUCLEOTIDE SEQUENCE [LARGE SCALE GENOMIC DNA]</scope>
    <source>
        <strain evidence="6 7">KACC 19305</strain>
    </source>
</reference>
<evidence type="ECO:0000313" key="6">
    <source>
        <dbReference type="EMBL" id="MBL0423672.1"/>
    </source>
</evidence>
<accession>A0ABS1JHH9</accession>
<feature type="domain" description="ABC transporter" evidence="5">
    <location>
        <begin position="33"/>
        <end position="281"/>
    </location>
</feature>
<evidence type="ECO:0000313" key="7">
    <source>
        <dbReference type="Proteomes" id="UP000622707"/>
    </source>
</evidence>
<keyword evidence="2" id="KW-0472">Membrane</keyword>
<dbReference type="Proteomes" id="UP000622707">
    <property type="component" value="Unassembled WGS sequence"/>
</dbReference>
<dbReference type="PANTHER" id="PTHR45772">
    <property type="entry name" value="CONSERVED COMPONENT OF ABC TRANSPORTER FOR NATURAL AMINO ACIDS-RELATED"/>
    <property type="match status" value="1"/>
</dbReference>
<dbReference type="SUPFAM" id="SSF52540">
    <property type="entry name" value="P-loop containing nucleoside triphosphate hydrolases"/>
    <property type="match status" value="1"/>
</dbReference>
<evidence type="ECO:0000256" key="2">
    <source>
        <dbReference type="ARBA" id="ARBA00022475"/>
    </source>
</evidence>
<gene>
    <name evidence="6" type="ORF">JI746_01030</name>
</gene>